<dbReference type="InterPro" id="IPR049704">
    <property type="entry name" value="Aminotrans_3_PPA_site"/>
</dbReference>
<dbReference type="EC" id="2.6.1.13" evidence="3"/>
<accession>A0A497F5W4</accession>
<dbReference type="EMBL" id="QMRA01000017">
    <property type="protein sequence ID" value="RLE54777.1"/>
    <property type="molecule type" value="Genomic_DNA"/>
</dbReference>
<keyword evidence="5" id="KW-0808">Transferase</keyword>
<dbReference type="PANTHER" id="PTHR11986">
    <property type="entry name" value="AMINOTRANSFERASE CLASS III"/>
    <property type="match status" value="1"/>
</dbReference>
<dbReference type="NCBIfam" id="NF004426">
    <property type="entry name" value="PRK05769.1"/>
    <property type="match status" value="1"/>
</dbReference>
<dbReference type="PIRSF" id="PIRSF000521">
    <property type="entry name" value="Transaminase_4ab_Lys_Orn"/>
    <property type="match status" value="1"/>
</dbReference>
<evidence type="ECO:0000256" key="5">
    <source>
        <dbReference type="ARBA" id="ARBA00022679"/>
    </source>
</evidence>
<evidence type="ECO:0000256" key="1">
    <source>
        <dbReference type="ARBA" id="ARBA00001933"/>
    </source>
</evidence>
<dbReference type="Gene3D" id="3.90.1150.10">
    <property type="entry name" value="Aspartate Aminotransferase, domain 1"/>
    <property type="match status" value="1"/>
</dbReference>
<dbReference type="InterPro" id="IPR005814">
    <property type="entry name" value="Aminotrans_3"/>
</dbReference>
<keyword evidence="6 9" id="KW-0663">Pyridoxal phosphate</keyword>
<evidence type="ECO:0000256" key="6">
    <source>
        <dbReference type="ARBA" id="ARBA00022898"/>
    </source>
</evidence>
<dbReference type="GO" id="GO:0030170">
    <property type="term" value="F:pyridoxal phosphate binding"/>
    <property type="evidence" value="ECO:0007669"/>
    <property type="project" value="InterPro"/>
</dbReference>
<dbReference type="Gene3D" id="3.40.640.10">
    <property type="entry name" value="Type I PLP-dependent aspartate aminotransferase-like (Major domain)"/>
    <property type="match status" value="1"/>
</dbReference>
<dbReference type="InterPro" id="IPR015421">
    <property type="entry name" value="PyrdxlP-dep_Trfase_major"/>
</dbReference>
<dbReference type="InterPro" id="IPR015422">
    <property type="entry name" value="PyrdxlP-dep_Trfase_small"/>
</dbReference>
<dbReference type="AlphaFoldDB" id="A0A497F5W4"/>
<dbReference type="PANTHER" id="PTHR11986:SF58">
    <property type="entry name" value="LEUCINE_METHIONINE RACEMASE"/>
    <property type="match status" value="1"/>
</dbReference>
<evidence type="ECO:0000313" key="11">
    <source>
        <dbReference type="Proteomes" id="UP000269499"/>
    </source>
</evidence>
<comment type="cofactor">
    <cofactor evidence="1">
        <name>pyridoxal 5'-phosphate</name>
        <dbReference type="ChEBI" id="CHEBI:597326"/>
    </cofactor>
</comment>
<evidence type="ECO:0000313" key="10">
    <source>
        <dbReference type="EMBL" id="RLE54777.1"/>
    </source>
</evidence>
<proteinExistence type="inferred from homology"/>
<organism evidence="10 11">
    <name type="scientific">Thermoproteota archaeon</name>
    <dbReference type="NCBI Taxonomy" id="2056631"/>
    <lineage>
        <taxon>Archaea</taxon>
        <taxon>Thermoproteota</taxon>
    </lineage>
</organism>
<evidence type="ECO:0000256" key="4">
    <source>
        <dbReference type="ARBA" id="ARBA00022576"/>
    </source>
</evidence>
<evidence type="ECO:0000256" key="2">
    <source>
        <dbReference type="ARBA" id="ARBA00008954"/>
    </source>
</evidence>
<protein>
    <recommendedName>
        <fullName evidence="8">Ornithine aminotransferase</fullName>
        <ecNumber evidence="3">2.6.1.13</ecNumber>
    </recommendedName>
</protein>
<dbReference type="FunFam" id="3.40.640.10:FF:000013">
    <property type="entry name" value="4-aminobutyrate aminotransferase"/>
    <property type="match status" value="1"/>
</dbReference>
<sequence>MKAEDVPKIIVTPPGPKARKLLEEDSEYLMQSFVRWYPLVLDKAEDCILIDVDGNKYIDLNAGLAVISVGHRHPKVIEAIKKQCERFLHYSLTDFYYDSAVTLAKKLVEITPGDFKKKVFFCNSGAEAVEGSLKVARAHFKGSRPYVIAYIGSFHGRLFGAMALTSSKPVQRKWFSPLLPCVEHVPYPYCYRCPWKQEYPDCGYWCVDFIEEYYLKKYVPPDETACIIFEPIQGEGGYVVPPPEYWSKVRKLCDKYGILMISDEVQAGMGRTGKWFAIEHWNVAPDIIAIAKGIAAGMPLGAIIGKEDIMNLPKGSHASTFGGNPVSCAAASAVIDVIKEEKLLDNATKIGEYTIKRFKELQEKMEIIGDVRGKGLMIGVELVRNKDTKEPAVKELSETLIRCFKRGVAVISAGKSTIRIAPPLTITKELMDKAIDIIEEVLKEVESEMLH</sequence>
<gene>
    <name evidence="10" type="ORF">DRJ26_01535</name>
</gene>
<dbReference type="Pfam" id="PF00202">
    <property type="entry name" value="Aminotran_3"/>
    <property type="match status" value="1"/>
</dbReference>
<comment type="similarity">
    <text evidence="2 9">Belongs to the class-III pyridoxal-phosphate-dependent aminotransferase family.</text>
</comment>
<evidence type="ECO:0000256" key="8">
    <source>
        <dbReference type="ARBA" id="ARBA00073894"/>
    </source>
</evidence>
<evidence type="ECO:0000256" key="3">
    <source>
        <dbReference type="ARBA" id="ARBA00012924"/>
    </source>
</evidence>
<dbReference type="InterPro" id="IPR015424">
    <property type="entry name" value="PyrdxlP-dep_Trfase"/>
</dbReference>
<evidence type="ECO:0000256" key="9">
    <source>
        <dbReference type="RuleBase" id="RU003560"/>
    </source>
</evidence>
<reference evidence="10 11" key="1">
    <citation type="submission" date="2018-06" db="EMBL/GenBank/DDBJ databases">
        <title>Extensive metabolic versatility and redundancy in microbially diverse, dynamic hydrothermal sediments.</title>
        <authorList>
            <person name="Dombrowski N."/>
            <person name="Teske A."/>
            <person name="Baker B.J."/>
        </authorList>
    </citation>
    <scope>NUCLEOTIDE SEQUENCE [LARGE SCALE GENOMIC DNA]</scope>
    <source>
        <strain evidence="10">B20_G2</strain>
    </source>
</reference>
<dbReference type="Proteomes" id="UP000269499">
    <property type="component" value="Unassembled WGS sequence"/>
</dbReference>
<evidence type="ECO:0000256" key="7">
    <source>
        <dbReference type="ARBA" id="ARBA00052899"/>
    </source>
</evidence>
<dbReference type="GO" id="GO:0004587">
    <property type="term" value="F:ornithine aminotransferase activity"/>
    <property type="evidence" value="ECO:0007669"/>
    <property type="project" value="UniProtKB-EC"/>
</dbReference>
<dbReference type="PROSITE" id="PS00600">
    <property type="entry name" value="AA_TRANSFER_CLASS_3"/>
    <property type="match status" value="1"/>
</dbReference>
<comment type="caution">
    <text evidence="10">The sequence shown here is derived from an EMBL/GenBank/DDBJ whole genome shotgun (WGS) entry which is preliminary data.</text>
</comment>
<dbReference type="InterPro" id="IPR050103">
    <property type="entry name" value="Class-III_PLP-dep_AT"/>
</dbReference>
<name>A0A497F5W4_9CREN</name>
<dbReference type="GO" id="GO:0042802">
    <property type="term" value="F:identical protein binding"/>
    <property type="evidence" value="ECO:0007669"/>
    <property type="project" value="TreeGrafter"/>
</dbReference>
<dbReference type="CDD" id="cd00610">
    <property type="entry name" value="OAT_like"/>
    <property type="match status" value="1"/>
</dbReference>
<keyword evidence="4 10" id="KW-0032">Aminotransferase</keyword>
<comment type="catalytic activity">
    <reaction evidence="7">
        <text>L-ornithine + 2-oxoglutarate = L-glutamate 5-semialdehyde + L-glutamate</text>
        <dbReference type="Rhea" id="RHEA:25160"/>
        <dbReference type="ChEBI" id="CHEBI:16810"/>
        <dbReference type="ChEBI" id="CHEBI:29985"/>
        <dbReference type="ChEBI" id="CHEBI:46911"/>
        <dbReference type="ChEBI" id="CHEBI:58066"/>
        <dbReference type="EC" id="2.6.1.13"/>
    </reaction>
</comment>
<dbReference type="SUPFAM" id="SSF53383">
    <property type="entry name" value="PLP-dependent transferases"/>
    <property type="match status" value="1"/>
</dbReference>